<dbReference type="InterPro" id="IPR019410">
    <property type="entry name" value="Methyltransf_16"/>
</dbReference>
<feature type="compositionally biased region" description="Basic and acidic residues" evidence="1">
    <location>
        <begin position="189"/>
        <end position="201"/>
    </location>
</feature>
<feature type="region of interest" description="Disordered" evidence="1">
    <location>
        <begin position="189"/>
        <end position="209"/>
    </location>
</feature>
<accession>A0ABQ7GUX4</accession>
<name>A0ABQ7GUX4_DUNSA</name>
<dbReference type="Proteomes" id="UP000815325">
    <property type="component" value="Unassembled WGS sequence"/>
</dbReference>
<keyword evidence="3" id="KW-1185">Reference proteome</keyword>
<dbReference type="InterPro" id="IPR029063">
    <property type="entry name" value="SAM-dependent_MTases_sf"/>
</dbReference>
<protein>
    <submittedName>
        <fullName evidence="2">Uncharacterized protein</fullName>
    </submittedName>
</protein>
<organism evidence="2 3">
    <name type="scientific">Dunaliella salina</name>
    <name type="common">Green alga</name>
    <name type="synonym">Protococcus salinus</name>
    <dbReference type="NCBI Taxonomy" id="3046"/>
    <lineage>
        <taxon>Eukaryota</taxon>
        <taxon>Viridiplantae</taxon>
        <taxon>Chlorophyta</taxon>
        <taxon>core chlorophytes</taxon>
        <taxon>Chlorophyceae</taxon>
        <taxon>CS clade</taxon>
        <taxon>Chlamydomonadales</taxon>
        <taxon>Dunaliellaceae</taxon>
        <taxon>Dunaliella</taxon>
    </lineage>
</organism>
<sequence>MDAISAIISACSGPLAAGGKVSNFRYGKTSVRIREGALGDGLGAKVWTVAHMLCRVLAEHPGFVQGRTLLEIGAGCGVCGIVAAKLGALRVDLTDVEGPVLRNLRDCMHLNCPDAIGSSAAGDQNHAPHGQPPASLQPRQALPSDADLFDDAESVDGDVDLGSLMIAEDQEALQQKEHLAPAAKVGHRGIDAGEEKPDGQDARCPQGASADAVTPCQSAWEAGNMCVRLLDWLESLHWQQQKQRPQQQPPCTGEGVGNKDVEQPGTQEQPKHVAPQLAASCPGPLDNPSQFYANDLLRMSDNGPLQGEVPPKVDLHAQYPRILGTDIMYEPMHAILVAAVLAHRLEFGGCALLCCAVRQIRTFVAFEEACKAQGLRFRRLQVEPEAYEQEGIGSRSNEYDKYEGGFLLMAIDHFSQPCYEWGLPSTLLEAFSFNH</sequence>
<dbReference type="Gene3D" id="3.40.50.150">
    <property type="entry name" value="Vaccinia Virus protein VP39"/>
    <property type="match status" value="1"/>
</dbReference>
<dbReference type="EMBL" id="MU069579">
    <property type="protein sequence ID" value="KAF5838416.1"/>
    <property type="molecule type" value="Genomic_DNA"/>
</dbReference>
<dbReference type="Pfam" id="PF10294">
    <property type="entry name" value="Methyltransf_16"/>
    <property type="match status" value="1"/>
</dbReference>
<evidence type="ECO:0000313" key="3">
    <source>
        <dbReference type="Proteomes" id="UP000815325"/>
    </source>
</evidence>
<gene>
    <name evidence="2" type="ORF">DUNSADRAFT_2884</name>
</gene>
<evidence type="ECO:0000256" key="1">
    <source>
        <dbReference type="SAM" id="MobiDB-lite"/>
    </source>
</evidence>
<reference evidence="2" key="1">
    <citation type="submission" date="2017-08" db="EMBL/GenBank/DDBJ databases">
        <authorList>
            <person name="Polle J.E."/>
            <person name="Barry K."/>
            <person name="Cushman J."/>
            <person name="Schmutz J."/>
            <person name="Tran D."/>
            <person name="Hathwaick L.T."/>
            <person name="Yim W.C."/>
            <person name="Jenkins J."/>
            <person name="Mckie-Krisberg Z.M."/>
            <person name="Prochnik S."/>
            <person name="Lindquist E."/>
            <person name="Dockter R.B."/>
            <person name="Adam C."/>
            <person name="Molina H."/>
            <person name="Bunkerborg J."/>
            <person name="Jin E."/>
            <person name="Buchheim M."/>
            <person name="Magnuson J."/>
        </authorList>
    </citation>
    <scope>NUCLEOTIDE SEQUENCE</scope>
    <source>
        <strain evidence="2">CCAP 19/18</strain>
    </source>
</reference>
<dbReference type="SUPFAM" id="SSF53335">
    <property type="entry name" value="S-adenosyl-L-methionine-dependent methyltransferases"/>
    <property type="match status" value="1"/>
</dbReference>
<feature type="compositionally biased region" description="Low complexity" evidence="1">
    <location>
        <begin position="240"/>
        <end position="250"/>
    </location>
</feature>
<evidence type="ECO:0000313" key="2">
    <source>
        <dbReference type="EMBL" id="KAF5838416.1"/>
    </source>
</evidence>
<comment type="caution">
    <text evidence="2">The sequence shown here is derived from an EMBL/GenBank/DDBJ whole genome shotgun (WGS) entry which is preliminary data.</text>
</comment>
<feature type="region of interest" description="Disordered" evidence="1">
    <location>
        <begin position="240"/>
        <end position="284"/>
    </location>
</feature>
<feature type="region of interest" description="Disordered" evidence="1">
    <location>
        <begin position="119"/>
        <end position="141"/>
    </location>
</feature>
<proteinExistence type="predicted"/>
<dbReference type="PANTHER" id="PTHR14614">
    <property type="entry name" value="HEPATOCELLULAR CARCINOMA-ASSOCIATED ANTIGEN"/>
    <property type="match status" value="1"/>
</dbReference>
<dbReference type="PANTHER" id="PTHR14614:SF157">
    <property type="entry name" value="METHYLTRANSFERASE TYPE 12 DOMAIN-CONTAINING PROTEIN"/>
    <property type="match status" value="1"/>
</dbReference>